<name>A0A6J7F349_9ZZZZ</name>
<dbReference type="EMBL" id="CAFBLP010000105">
    <property type="protein sequence ID" value="CAB4890602.1"/>
    <property type="molecule type" value="Genomic_DNA"/>
</dbReference>
<reference evidence="1" key="1">
    <citation type="submission" date="2020-05" db="EMBL/GenBank/DDBJ databases">
        <authorList>
            <person name="Chiriac C."/>
            <person name="Salcher M."/>
            <person name="Ghai R."/>
            <person name="Kavagutti S V."/>
        </authorList>
    </citation>
    <scope>NUCLEOTIDE SEQUENCE</scope>
</reference>
<dbReference type="AlphaFoldDB" id="A0A6J7F349"/>
<proteinExistence type="predicted"/>
<organism evidence="1">
    <name type="scientific">freshwater metagenome</name>
    <dbReference type="NCBI Taxonomy" id="449393"/>
    <lineage>
        <taxon>unclassified sequences</taxon>
        <taxon>metagenomes</taxon>
        <taxon>ecological metagenomes</taxon>
    </lineage>
</organism>
<protein>
    <submittedName>
        <fullName evidence="1">Unannotated protein</fullName>
    </submittedName>
</protein>
<sequence>MKLKALVRDHLGHDLPAPPAEPANSFGRGAALTADGTAWVLLDEQPERSLGAALAWASRQPALTDVAIIAESATGVLARRAALFGTPITVWVAVERLLVPAVTDPYPARAEVDPRHEVWRTVITEAGAEPAQEHGVLAGEIRGLEICRVVTDAYTDETRLEVGVGAHDRESFMMLHGNRPTAEALAGVVDAVVGHRRVDAPLHPLNRLGAERFLRWQVIQAPERVGAAWLRVADPPVPRPNLKDPVPCVAVGESASGEPMVVVCSVGIDLDLVPFAVDARQMHAPDALLVLVVPERDASPVTRRLMAMVARPVGLVVWA</sequence>
<gene>
    <name evidence="1" type="ORF">UFOPK3376_02797</name>
</gene>
<accession>A0A6J7F349</accession>
<evidence type="ECO:0000313" key="1">
    <source>
        <dbReference type="EMBL" id="CAB4890602.1"/>
    </source>
</evidence>